<dbReference type="KEGG" id="pmj:P9211_09011"/>
<keyword evidence="10" id="KW-0169">Cobalamin biosynthesis</keyword>
<comment type="pathway">
    <text evidence="6">Cofactor biosynthesis; adenosylcobalamin biosynthesis; adenosylcobalamin from cob(II)yrinate a,c-diamide: step 5/7.</text>
</comment>
<evidence type="ECO:0000256" key="12">
    <source>
        <dbReference type="ARBA" id="ARBA00022741"/>
    </source>
</evidence>
<dbReference type="UniPathway" id="UPA00148">
    <property type="reaction ID" value="UER00236"/>
</dbReference>
<organism evidence="20 21">
    <name type="scientific">Prochlorococcus marinus (strain MIT 9211)</name>
    <dbReference type="NCBI Taxonomy" id="93059"/>
    <lineage>
        <taxon>Bacteria</taxon>
        <taxon>Bacillati</taxon>
        <taxon>Cyanobacteriota</taxon>
        <taxon>Cyanophyceae</taxon>
        <taxon>Synechococcales</taxon>
        <taxon>Prochlorococcaceae</taxon>
        <taxon>Prochlorococcus</taxon>
    </lineage>
</organism>
<feature type="binding site" evidence="19">
    <location>
        <position position="89"/>
    </location>
    <ligand>
        <name>GTP</name>
        <dbReference type="ChEBI" id="CHEBI:37565"/>
    </ligand>
</feature>
<evidence type="ECO:0000313" key="20">
    <source>
        <dbReference type="EMBL" id="ABX08832.1"/>
    </source>
</evidence>
<keyword evidence="11 20" id="KW-0808">Transferase</keyword>
<evidence type="ECO:0000256" key="5">
    <source>
        <dbReference type="ARBA" id="ARBA00004692"/>
    </source>
</evidence>
<dbReference type="PANTHER" id="PTHR34848:SF1">
    <property type="entry name" value="BIFUNCTIONAL ADENOSYLCOBALAMIN BIOSYNTHESIS PROTEIN COBU"/>
    <property type="match status" value="1"/>
</dbReference>
<keyword evidence="14" id="KW-0067">ATP-binding</keyword>
<dbReference type="eggNOG" id="COG2087">
    <property type="taxonomic scope" value="Bacteria"/>
</dbReference>
<evidence type="ECO:0000256" key="2">
    <source>
        <dbReference type="ARBA" id="ARBA00000711"/>
    </source>
</evidence>
<evidence type="ECO:0000256" key="7">
    <source>
        <dbReference type="ARBA" id="ARBA00007490"/>
    </source>
</evidence>
<dbReference type="Gene3D" id="3.40.50.300">
    <property type="entry name" value="P-loop containing nucleotide triphosphate hydrolases"/>
    <property type="match status" value="1"/>
</dbReference>
<keyword evidence="21" id="KW-1185">Reference proteome</keyword>
<dbReference type="PANTHER" id="PTHR34848">
    <property type="match status" value="1"/>
</dbReference>
<evidence type="ECO:0000256" key="15">
    <source>
        <dbReference type="ARBA" id="ARBA00023134"/>
    </source>
</evidence>
<dbReference type="GO" id="GO:0009236">
    <property type="term" value="P:cobalamin biosynthetic process"/>
    <property type="evidence" value="ECO:0007669"/>
    <property type="project" value="UniProtKB-UniPathway"/>
</dbReference>
<evidence type="ECO:0000256" key="10">
    <source>
        <dbReference type="ARBA" id="ARBA00022573"/>
    </source>
</evidence>
<dbReference type="CDD" id="cd00544">
    <property type="entry name" value="CobU"/>
    <property type="match status" value="1"/>
</dbReference>
<dbReference type="Pfam" id="PF02283">
    <property type="entry name" value="CobU"/>
    <property type="match status" value="1"/>
</dbReference>
<evidence type="ECO:0000256" key="18">
    <source>
        <dbReference type="PIRSR" id="PIRSR006135-1"/>
    </source>
</evidence>
<proteinExistence type="inferred from homology"/>
<evidence type="ECO:0000256" key="13">
    <source>
        <dbReference type="ARBA" id="ARBA00022777"/>
    </source>
</evidence>
<dbReference type="GO" id="GO:0008820">
    <property type="term" value="F:cobinamide phosphate guanylyltransferase activity"/>
    <property type="evidence" value="ECO:0007669"/>
    <property type="project" value="UniProtKB-EC"/>
</dbReference>
<feature type="active site" description="GMP-histidine intermediate" evidence="18">
    <location>
        <position position="56"/>
    </location>
</feature>
<evidence type="ECO:0000313" key="21">
    <source>
        <dbReference type="Proteomes" id="UP000000788"/>
    </source>
</evidence>
<dbReference type="PIRSF" id="PIRSF006135">
    <property type="entry name" value="CobU"/>
    <property type="match status" value="1"/>
</dbReference>
<evidence type="ECO:0000256" key="11">
    <source>
        <dbReference type="ARBA" id="ARBA00022679"/>
    </source>
</evidence>
<accession>A9BAH0</accession>
<sequence length="183" mass="20865">MASLQQSRLTLVSGPVKSGKSKWAEQILQDYSNVTYVATLFSDKEDINWLDRISKHKQRRPSSWKLIENIIDLNSLFAGISSNEPILIDSLGGIILKYLNYNDYEWTAIESQFLRLVQTFTNHIVLVIEEVGWGISPPTIEANLFRDRLGELVHKLEYIAHDSWLVLHGRAINLTDIGSTILL</sequence>
<evidence type="ECO:0000256" key="8">
    <source>
        <dbReference type="ARBA" id="ARBA00012016"/>
    </source>
</evidence>
<comment type="catalytic activity">
    <reaction evidence="3">
        <text>adenosylcob(III)inamide + GTP = adenosylcob(III)inamide phosphate + GDP + H(+)</text>
        <dbReference type="Rhea" id="RHEA:15765"/>
        <dbReference type="ChEBI" id="CHEBI:2480"/>
        <dbReference type="ChEBI" id="CHEBI:15378"/>
        <dbReference type="ChEBI" id="CHEBI:37565"/>
        <dbReference type="ChEBI" id="CHEBI:58189"/>
        <dbReference type="ChEBI" id="CHEBI:58502"/>
        <dbReference type="EC" id="2.7.1.156"/>
    </reaction>
</comment>
<dbReference type="AlphaFoldDB" id="A9BAH0"/>
<evidence type="ECO:0000256" key="3">
    <source>
        <dbReference type="ARBA" id="ARBA00001522"/>
    </source>
</evidence>
<evidence type="ECO:0000256" key="4">
    <source>
        <dbReference type="ARBA" id="ARBA00003889"/>
    </source>
</evidence>
<protein>
    <recommendedName>
        <fullName evidence="16">Adenosylcobinamide kinase</fullName>
        <ecNumber evidence="8">2.7.1.156</ecNumber>
        <ecNumber evidence="9">2.7.7.62</ecNumber>
    </recommendedName>
    <alternativeName>
        <fullName evidence="17">Adenosylcobinamide-phosphate guanylyltransferase</fullName>
    </alternativeName>
</protein>
<dbReference type="RefSeq" id="WP_012195454.1">
    <property type="nucleotide sequence ID" value="NC_009976.1"/>
</dbReference>
<comment type="similarity">
    <text evidence="7">Belongs to the CobU/CobP family.</text>
</comment>
<evidence type="ECO:0000256" key="14">
    <source>
        <dbReference type="ARBA" id="ARBA00022840"/>
    </source>
</evidence>
<evidence type="ECO:0000256" key="6">
    <source>
        <dbReference type="ARBA" id="ARBA00005159"/>
    </source>
</evidence>
<dbReference type="EC" id="2.7.7.62" evidence="9"/>
<dbReference type="Proteomes" id="UP000000788">
    <property type="component" value="Chromosome"/>
</dbReference>
<dbReference type="GO" id="GO:0005525">
    <property type="term" value="F:GTP binding"/>
    <property type="evidence" value="ECO:0007669"/>
    <property type="project" value="UniProtKB-KW"/>
</dbReference>
<evidence type="ECO:0000256" key="16">
    <source>
        <dbReference type="ARBA" id="ARBA00029570"/>
    </source>
</evidence>
<feature type="binding site" evidence="19">
    <location>
        <begin position="57"/>
        <end position="60"/>
    </location>
    <ligand>
        <name>GTP</name>
        <dbReference type="ChEBI" id="CHEBI:37565"/>
    </ligand>
</feature>
<keyword evidence="15 19" id="KW-0342">GTP-binding</keyword>
<gene>
    <name evidence="20" type="primary">cobU</name>
    <name evidence="20" type="ordered locus">P9211_09011</name>
</gene>
<keyword evidence="20" id="KW-0548">Nucleotidyltransferase</keyword>
<name>A9BAH0_PROM4</name>
<comment type="function">
    <text evidence="4">Catalyzes ATP-dependent phosphorylation of adenosylcobinamide and addition of GMP to adenosylcobinamide phosphate.</text>
</comment>
<keyword evidence="13 20" id="KW-0418">Kinase</keyword>
<feature type="binding site" evidence="19">
    <location>
        <begin position="14"/>
        <end position="21"/>
    </location>
    <ligand>
        <name>GTP</name>
        <dbReference type="ChEBI" id="CHEBI:37565"/>
    </ligand>
</feature>
<dbReference type="InterPro" id="IPR003203">
    <property type="entry name" value="CobU/CobP"/>
</dbReference>
<evidence type="ECO:0000256" key="19">
    <source>
        <dbReference type="PIRSR" id="PIRSR006135-2"/>
    </source>
</evidence>
<reference evidence="20 21" key="1">
    <citation type="journal article" date="2007" name="PLoS Genet.">
        <title>Patterns and implications of gene gain and loss in the evolution of Prochlorococcus.</title>
        <authorList>
            <person name="Kettler G.C."/>
            <person name="Martiny A.C."/>
            <person name="Huang K."/>
            <person name="Zucker J."/>
            <person name="Coleman M.L."/>
            <person name="Rodrigue S."/>
            <person name="Chen F."/>
            <person name="Lapidus A."/>
            <person name="Ferriera S."/>
            <person name="Johnson J."/>
            <person name="Steglich C."/>
            <person name="Church G.M."/>
            <person name="Richardson P."/>
            <person name="Chisholm S.W."/>
        </authorList>
    </citation>
    <scope>NUCLEOTIDE SEQUENCE [LARGE SCALE GENOMIC DNA]</scope>
    <source>
        <strain evidence="21">MIT 9211</strain>
    </source>
</reference>
<feature type="binding site" evidence="19">
    <location>
        <position position="68"/>
    </location>
    <ligand>
        <name>GTP</name>
        <dbReference type="ChEBI" id="CHEBI:37565"/>
    </ligand>
</feature>
<evidence type="ECO:0000256" key="9">
    <source>
        <dbReference type="ARBA" id="ARBA00012523"/>
    </source>
</evidence>
<dbReference type="SUPFAM" id="SSF52540">
    <property type="entry name" value="P-loop containing nucleoside triphosphate hydrolases"/>
    <property type="match status" value="1"/>
</dbReference>
<dbReference type="STRING" id="93059.P9211_09011"/>
<comment type="catalytic activity">
    <reaction evidence="1">
        <text>adenosylcob(III)inamide + ATP = adenosylcob(III)inamide phosphate + ADP + H(+)</text>
        <dbReference type="Rhea" id="RHEA:15769"/>
        <dbReference type="ChEBI" id="CHEBI:2480"/>
        <dbReference type="ChEBI" id="CHEBI:15378"/>
        <dbReference type="ChEBI" id="CHEBI:30616"/>
        <dbReference type="ChEBI" id="CHEBI:58502"/>
        <dbReference type="ChEBI" id="CHEBI:456216"/>
        <dbReference type="EC" id="2.7.1.156"/>
    </reaction>
</comment>
<comment type="pathway">
    <text evidence="5">Cofactor biosynthesis; adenosylcobalamin biosynthesis; adenosylcobalamin from cob(II)yrinate a,c-diamide: step 6/7.</text>
</comment>
<comment type="catalytic activity">
    <reaction evidence="2">
        <text>adenosylcob(III)inamide phosphate + GTP + H(+) = adenosylcob(III)inamide-GDP + diphosphate</text>
        <dbReference type="Rhea" id="RHEA:22712"/>
        <dbReference type="ChEBI" id="CHEBI:15378"/>
        <dbReference type="ChEBI" id="CHEBI:33019"/>
        <dbReference type="ChEBI" id="CHEBI:37565"/>
        <dbReference type="ChEBI" id="CHEBI:58502"/>
        <dbReference type="ChEBI" id="CHEBI:60487"/>
        <dbReference type="EC" id="2.7.7.62"/>
    </reaction>
</comment>
<dbReference type="EMBL" id="CP000878">
    <property type="protein sequence ID" value="ABX08832.1"/>
    <property type="molecule type" value="Genomic_DNA"/>
</dbReference>
<evidence type="ECO:0000256" key="17">
    <source>
        <dbReference type="ARBA" id="ARBA00030571"/>
    </source>
</evidence>
<dbReference type="HOGENOM" id="CLU_094161_0_1_3"/>
<dbReference type="GO" id="GO:0043752">
    <property type="term" value="F:adenosylcobinamide kinase activity"/>
    <property type="evidence" value="ECO:0007669"/>
    <property type="project" value="UniProtKB-EC"/>
</dbReference>
<keyword evidence="12 19" id="KW-0547">Nucleotide-binding</keyword>
<dbReference type="InterPro" id="IPR027417">
    <property type="entry name" value="P-loop_NTPase"/>
</dbReference>
<dbReference type="GO" id="GO:0005524">
    <property type="term" value="F:ATP binding"/>
    <property type="evidence" value="ECO:0007669"/>
    <property type="project" value="UniProtKB-KW"/>
</dbReference>
<dbReference type="EC" id="2.7.1.156" evidence="8"/>
<evidence type="ECO:0000256" key="1">
    <source>
        <dbReference type="ARBA" id="ARBA00000312"/>
    </source>
</evidence>